<evidence type="ECO:0000256" key="4">
    <source>
        <dbReference type="ARBA" id="ARBA00022737"/>
    </source>
</evidence>
<feature type="compositionally biased region" description="Polar residues" evidence="5">
    <location>
        <begin position="368"/>
        <end position="388"/>
    </location>
</feature>
<dbReference type="InterPro" id="IPR039631">
    <property type="entry name" value="LRRC42"/>
</dbReference>
<dbReference type="PANTHER" id="PTHR31994">
    <property type="entry name" value="LEUCINE-RICH REPEAT-CONTAINING PROTEIN 42"/>
    <property type="match status" value="1"/>
</dbReference>
<sequence>MFSSEQTQDDCEPVYIRENGILRRVNEPKRAEQVPQYRNAKPCRLFGRGFSVELCIENQAQASTHTKRKEHFVFTYNEGGSLRYSVKSLFDISLLFIAENVHYVDSLIGFPEQMAERLFRAAEAKQKFSDPVYGPRALQVFSEAYGDLVLKSLCLRNRHLLVSEKLEGIKVFHSLQCLDLFGCKLGDNHEILQHLTSDALSSLIHLSLGDNHLSNRGLQKLTAPARVMKRGLGKLQLLDLSWNAISEQTVGYLSCFPNLQELDISETNMELTASLRQTLQNKLGFVYSEAPLQGFSHSHCKTQGWAEQIVNQWEIHILESSKPKRDAQPRTEALRFYGRHRFIQETLKAPPQAFDKGYTKRIQFYKPTPNSQMQPTGSTSELTKTPSQSKRKRAPDSAVEGSGDSAPPEKRASSSSVSVEDWALLNSY</sequence>
<keyword evidence="7" id="KW-1185">Reference proteome</keyword>
<dbReference type="SUPFAM" id="SSF52047">
    <property type="entry name" value="RNI-like"/>
    <property type="match status" value="1"/>
</dbReference>
<keyword evidence="3" id="KW-0433">Leucine-rich repeat</keyword>
<organism evidence="6 7">
    <name type="scientific">Anguilla anguilla</name>
    <name type="common">European freshwater eel</name>
    <name type="synonym">Muraena anguilla</name>
    <dbReference type="NCBI Taxonomy" id="7936"/>
    <lineage>
        <taxon>Eukaryota</taxon>
        <taxon>Metazoa</taxon>
        <taxon>Chordata</taxon>
        <taxon>Craniata</taxon>
        <taxon>Vertebrata</taxon>
        <taxon>Euteleostomi</taxon>
        <taxon>Actinopterygii</taxon>
        <taxon>Neopterygii</taxon>
        <taxon>Teleostei</taxon>
        <taxon>Anguilliformes</taxon>
        <taxon>Anguillidae</taxon>
        <taxon>Anguilla</taxon>
    </lineage>
</organism>
<name>A0A9D3MES7_ANGAN</name>
<dbReference type="Pfam" id="PF13516">
    <property type="entry name" value="LRR_6"/>
    <property type="match status" value="2"/>
</dbReference>
<evidence type="ECO:0000256" key="1">
    <source>
        <dbReference type="ARBA" id="ARBA00009297"/>
    </source>
</evidence>
<proteinExistence type="inferred from homology"/>
<evidence type="ECO:0000256" key="2">
    <source>
        <dbReference type="ARBA" id="ARBA00014198"/>
    </source>
</evidence>
<dbReference type="InterPro" id="IPR032675">
    <property type="entry name" value="LRR_dom_sf"/>
</dbReference>
<evidence type="ECO:0000313" key="6">
    <source>
        <dbReference type="EMBL" id="KAG5847651.1"/>
    </source>
</evidence>
<dbReference type="PANTHER" id="PTHR31994:SF3">
    <property type="entry name" value="LEUCINE-RICH REPEAT-CONTAINING PROTEIN 42"/>
    <property type="match status" value="1"/>
</dbReference>
<evidence type="ECO:0000256" key="5">
    <source>
        <dbReference type="SAM" id="MobiDB-lite"/>
    </source>
</evidence>
<dbReference type="AlphaFoldDB" id="A0A9D3MES7"/>
<dbReference type="EMBL" id="JAFIRN010000006">
    <property type="protein sequence ID" value="KAG5847651.1"/>
    <property type="molecule type" value="Genomic_DNA"/>
</dbReference>
<dbReference type="InterPro" id="IPR001611">
    <property type="entry name" value="Leu-rich_rpt"/>
</dbReference>
<reference evidence="6" key="1">
    <citation type="submission" date="2021-01" db="EMBL/GenBank/DDBJ databases">
        <title>A chromosome-scale assembly of European eel, Anguilla anguilla.</title>
        <authorList>
            <person name="Henkel C."/>
            <person name="Jong-Raadsen S.A."/>
            <person name="Dufour S."/>
            <person name="Weltzien F.-A."/>
            <person name="Palstra A.P."/>
            <person name="Pelster B."/>
            <person name="Spaink H.P."/>
            <person name="Van Den Thillart G.E."/>
            <person name="Jansen H."/>
            <person name="Zahm M."/>
            <person name="Klopp C."/>
            <person name="Cedric C."/>
            <person name="Louis A."/>
            <person name="Berthelot C."/>
            <person name="Parey E."/>
            <person name="Roest Crollius H."/>
            <person name="Montfort J."/>
            <person name="Robinson-Rechavi M."/>
            <person name="Bucao C."/>
            <person name="Bouchez O."/>
            <person name="Gislard M."/>
            <person name="Lluch J."/>
            <person name="Milhes M."/>
            <person name="Lampietro C."/>
            <person name="Lopez Roques C."/>
            <person name="Donnadieu C."/>
            <person name="Braasch I."/>
            <person name="Desvignes T."/>
            <person name="Postlethwait J."/>
            <person name="Bobe J."/>
            <person name="Guiguen Y."/>
            <person name="Dirks R."/>
        </authorList>
    </citation>
    <scope>NUCLEOTIDE SEQUENCE</scope>
    <source>
        <strain evidence="6">Tag_6206</strain>
        <tissue evidence="6">Liver</tissue>
    </source>
</reference>
<feature type="region of interest" description="Disordered" evidence="5">
    <location>
        <begin position="366"/>
        <end position="420"/>
    </location>
</feature>
<dbReference type="Gene3D" id="3.80.10.10">
    <property type="entry name" value="Ribonuclease Inhibitor"/>
    <property type="match status" value="1"/>
</dbReference>
<protein>
    <recommendedName>
        <fullName evidence="2">Leucine-rich repeat-containing protein 42</fullName>
    </recommendedName>
</protein>
<comment type="caution">
    <text evidence="6">The sequence shown here is derived from an EMBL/GenBank/DDBJ whole genome shotgun (WGS) entry which is preliminary data.</text>
</comment>
<evidence type="ECO:0000256" key="3">
    <source>
        <dbReference type="ARBA" id="ARBA00022614"/>
    </source>
</evidence>
<gene>
    <name evidence="6" type="ORF">ANANG_G00128410</name>
</gene>
<comment type="similarity">
    <text evidence="1">Belongs to the LRRC42 family.</text>
</comment>
<dbReference type="Proteomes" id="UP001044222">
    <property type="component" value="Chromosome 6"/>
</dbReference>
<keyword evidence="4" id="KW-0677">Repeat</keyword>
<accession>A0A9D3MES7</accession>
<evidence type="ECO:0000313" key="7">
    <source>
        <dbReference type="Proteomes" id="UP001044222"/>
    </source>
</evidence>